<dbReference type="CDD" id="cd04301">
    <property type="entry name" value="NAT_SF"/>
    <property type="match status" value="1"/>
</dbReference>
<proteinExistence type="predicted"/>
<sequence>MRTGAQVRRAEVDDLSALIPICLEARAESGAGIQLSTAEERGVLRHLQLLVSLPGGEVLVAYDDGAVVGFLLLRTVTSAILVDAPTVYVEAVYVQSDARRRGVGHALLAAVAEIADHEGAADVYAVPLPGARGVQRFLARLGFAPAGGHRVVATPVLQRRLATDAAPSRRSTRSLEDLIARRRRARTEGLSGPVDLRAFQRSYQEGMERDALEPTPVRRSADDEHFDRADVDPRSVRARTVDGRGPERVAR</sequence>
<dbReference type="InterPro" id="IPR000182">
    <property type="entry name" value="GNAT_dom"/>
</dbReference>
<feature type="domain" description="N-acetyltransferase" evidence="4">
    <location>
        <begin position="5"/>
        <end position="162"/>
    </location>
</feature>
<evidence type="ECO:0000313" key="6">
    <source>
        <dbReference type="Proteomes" id="UP000231693"/>
    </source>
</evidence>
<dbReference type="PANTHER" id="PTHR43877">
    <property type="entry name" value="AMINOALKYLPHOSPHONATE N-ACETYLTRANSFERASE-RELATED-RELATED"/>
    <property type="match status" value="1"/>
</dbReference>
<feature type="compositionally biased region" description="Basic and acidic residues" evidence="3">
    <location>
        <begin position="219"/>
        <end position="251"/>
    </location>
</feature>
<evidence type="ECO:0000313" key="5">
    <source>
        <dbReference type="EMBL" id="PJJ74328.1"/>
    </source>
</evidence>
<protein>
    <submittedName>
        <fullName evidence="5">Ribosomal protein S18 acetylase RimI-like enzyme</fullName>
    </submittedName>
</protein>
<dbReference type="Pfam" id="PF00583">
    <property type="entry name" value="Acetyltransf_1"/>
    <property type="match status" value="1"/>
</dbReference>
<feature type="region of interest" description="Disordered" evidence="3">
    <location>
        <begin position="206"/>
        <end position="251"/>
    </location>
</feature>
<keyword evidence="5" id="KW-0687">Ribonucleoprotein</keyword>
<evidence type="ECO:0000256" key="2">
    <source>
        <dbReference type="ARBA" id="ARBA00023315"/>
    </source>
</evidence>
<evidence type="ECO:0000259" key="4">
    <source>
        <dbReference type="PROSITE" id="PS51186"/>
    </source>
</evidence>
<evidence type="ECO:0000256" key="1">
    <source>
        <dbReference type="ARBA" id="ARBA00022679"/>
    </source>
</evidence>
<dbReference type="AlphaFoldDB" id="A0A2M9CR67"/>
<comment type="caution">
    <text evidence="5">The sequence shown here is derived from an EMBL/GenBank/DDBJ whole genome shotgun (WGS) entry which is preliminary data.</text>
</comment>
<gene>
    <name evidence="5" type="ORF">CLV28_1823</name>
</gene>
<dbReference type="Gene3D" id="3.40.630.30">
    <property type="match status" value="1"/>
</dbReference>
<dbReference type="EMBL" id="PGFE01000002">
    <property type="protein sequence ID" value="PJJ74328.1"/>
    <property type="molecule type" value="Genomic_DNA"/>
</dbReference>
<reference evidence="5 6" key="1">
    <citation type="submission" date="2017-11" db="EMBL/GenBank/DDBJ databases">
        <title>Genomic Encyclopedia of Archaeal and Bacterial Type Strains, Phase II (KMG-II): From Individual Species to Whole Genera.</title>
        <authorList>
            <person name="Goeker M."/>
        </authorList>
    </citation>
    <scope>NUCLEOTIDE SEQUENCE [LARGE SCALE GENOMIC DNA]</scope>
    <source>
        <strain evidence="5 6">DSM 25478</strain>
    </source>
</reference>
<dbReference type="PROSITE" id="PS51186">
    <property type="entry name" value="GNAT"/>
    <property type="match status" value="1"/>
</dbReference>
<keyword evidence="5" id="KW-0689">Ribosomal protein</keyword>
<keyword evidence="1" id="KW-0808">Transferase</keyword>
<organism evidence="5 6">
    <name type="scientific">Sediminihabitans luteus</name>
    <dbReference type="NCBI Taxonomy" id="1138585"/>
    <lineage>
        <taxon>Bacteria</taxon>
        <taxon>Bacillati</taxon>
        <taxon>Actinomycetota</taxon>
        <taxon>Actinomycetes</taxon>
        <taxon>Micrococcales</taxon>
        <taxon>Cellulomonadaceae</taxon>
        <taxon>Sediminihabitans</taxon>
    </lineage>
</organism>
<dbReference type="Proteomes" id="UP000231693">
    <property type="component" value="Unassembled WGS sequence"/>
</dbReference>
<evidence type="ECO:0000256" key="3">
    <source>
        <dbReference type="SAM" id="MobiDB-lite"/>
    </source>
</evidence>
<dbReference type="RefSeq" id="WP_157802574.1">
    <property type="nucleotide sequence ID" value="NZ_BOOX01000017.1"/>
</dbReference>
<dbReference type="GO" id="GO:0005840">
    <property type="term" value="C:ribosome"/>
    <property type="evidence" value="ECO:0007669"/>
    <property type="project" value="UniProtKB-KW"/>
</dbReference>
<keyword evidence="6" id="KW-1185">Reference proteome</keyword>
<keyword evidence="2" id="KW-0012">Acyltransferase</keyword>
<dbReference type="InterPro" id="IPR050832">
    <property type="entry name" value="Bact_Acetyltransf"/>
</dbReference>
<accession>A0A2M9CR67</accession>
<dbReference type="InterPro" id="IPR016181">
    <property type="entry name" value="Acyl_CoA_acyltransferase"/>
</dbReference>
<dbReference type="GO" id="GO:0016747">
    <property type="term" value="F:acyltransferase activity, transferring groups other than amino-acyl groups"/>
    <property type="evidence" value="ECO:0007669"/>
    <property type="project" value="InterPro"/>
</dbReference>
<dbReference type="OrthoDB" id="5192872at2"/>
<name>A0A2M9CR67_9CELL</name>
<dbReference type="SUPFAM" id="SSF55729">
    <property type="entry name" value="Acyl-CoA N-acyltransferases (Nat)"/>
    <property type="match status" value="1"/>
</dbReference>